<dbReference type="Ensembl" id="ENSLCNT00005030774.1">
    <property type="protein sequence ID" value="ENSLCNP00005027540.1"/>
    <property type="gene ID" value="ENSLCNG00005017949.1"/>
</dbReference>
<reference evidence="2" key="2">
    <citation type="submission" date="2025-09" db="UniProtKB">
        <authorList>
            <consortium name="Ensembl"/>
        </authorList>
    </citation>
    <scope>IDENTIFICATION</scope>
</reference>
<dbReference type="InterPro" id="IPR000594">
    <property type="entry name" value="ThiF_NAD_FAD-bd"/>
</dbReference>
<dbReference type="Proteomes" id="UP000472241">
    <property type="component" value="Unplaced"/>
</dbReference>
<evidence type="ECO:0000259" key="1">
    <source>
        <dbReference type="Pfam" id="PF00899"/>
    </source>
</evidence>
<evidence type="ECO:0000313" key="3">
    <source>
        <dbReference type="Proteomes" id="UP000472241"/>
    </source>
</evidence>
<dbReference type="SUPFAM" id="SSF69572">
    <property type="entry name" value="Activating enzymes of the ubiquitin-like proteins"/>
    <property type="match status" value="1"/>
</dbReference>
<accession>A0A667I6S8</accession>
<dbReference type="AlphaFoldDB" id="A0A667I6S8"/>
<organism evidence="2 3">
    <name type="scientific">Lynx canadensis</name>
    <name type="common">Canada lynx</name>
    <name type="synonym">Felis canadensis</name>
    <dbReference type="NCBI Taxonomy" id="61383"/>
    <lineage>
        <taxon>Eukaryota</taxon>
        <taxon>Metazoa</taxon>
        <taxon>Chordata</taxon>
        <taxon>Craniata</taxon>
        <taxon>Vertebrata</taxon>
        <taxon>Euteleostomi</taxon>
        <taxon>Mammalia</taxon>
        <taxon>Eutheria</taxon>
        <taxon>Laurasiatheria</taxon>
        <taxon>Carnivora</taxon>
        <taxon>Feliformia</taxon>
        <taxon>Felidae</taxon>
        <taxon>Felinae</taxon>
        <taxon>Lynx</taxon>
    </lineage>
</organism>
<reference evidence="2" key="1">
    <citation type="submission" date="2025-08" db="UniProtKB">
        <authorList>
            <consortium name="Ensembl"/>
        </authorList>
    </citation>
    <scope>IDENTIFICATION</scope>
</reference>
<dbReference type="Pfam" id="PF00899">
    <property type="entry name" value="ThiF"/>
    <property type="match status" value="1"/>
</dbReference>
<protein>
    <recommendedName>
        <fullName evidence="1">THIF-type NAD/FAD binding fold domain-containing protein</fullName>
    </recommendedName>
</protein>
<feature type="domain" description="THIF-type NAD/FAD binding fold" evidence="1">
    <location>
        <begin position="12"/>
        <end position="47"/>
    </location>
</feature>
<keyword evidence="3" id="KW-1185">Reference proteome</keyword>
<dbReference type="PROSITE" id="PS51257">
    <property type="entry name" value="PROKAR_LIPOPROTEIN"/>
    <property type="match status" value="1"/>
</dbReference>
<dbReference type="GO" id="GO:0008641">
    <property type="term" value="F:ubiquitin-like modifier activating enzyme activity"/>
    <property type="evidence" value="ECO:0007669"/>
    <property type="project" value="InterPro"/>
</dbReference>
<evidence type="ECO:0000313" key="2">
    <source>
        <dbReference type="Ensembl" id="ENSLCNP00005027540.1"/>
    </source>
</evidence>
<sequence>MALSRGLPRELAEAVAGGRVLVVGAGGIGCELLKNLVLTGFSHIDLVRARSAFHPPHPHFFILNR</sequence>
<dbReference type="InterPro" id="IPR035985">
    <property type="entry name" value="Ubiquitin-activating_enz"/>
</dbReference>
<proteinExistence type="predicted"/>
<dbReference type="Gene3D" id="3.40.50.720">
    <property type="entry name" value="NAD(P)-binding Rossmann-like Domain"/>
    <property type="match status" value="1"/>
</dbReference>
<name>A0A667I6S8_LYNCA</name>